<comment type="caution">
    <text evidence="2">The sequence shown here is derived from an EMBL/GenBank/DDBJ whole genome shotgun (WGS) entry which is preliminary data.</text>
</comment>
<keyword evidence="1" id="KW-0812">Transmembrane</keyword>
<sequence>MTREENILKERFGKQNPFKVPDGYFDHLTERIMENLPEQEIRVIDIRSRQTLWQKLPLRKIAAAVAVVALLGGGSFWAWQHEGNSKVVAHVKQHEQKAVASEEAAFNEMADYAMIDNETIYASLMTEN</sequence>
<dbReference type="AlphaFoldDB" id="A0A6G1TXY2"/>
<keyword evidence="1" id="KW-1133">Transmembrane helix</keyword>
<evidence type="ECO:0008006" key="4">
    <source>
        <dbReference type="Google" id="ProtNLM"/>
    </source>
</evidence>
<accession>A0A6G1TXY2</accession>
<evidence type="ECO:0000256" key="1">
    <source>
        <dbReference type="SAM" id="Phobius"/>
    </source>
</evidence>
<gene>
    <name evidence="2" type="ORF">F7D73_00295</name>
</gene>
<organism evidence="2 3">
    <name type="scientific">Segatella copri</name>
    <dbReference type="NCBI Taxonomy" id="165179"/>
    <lineage>
        <taxon>Bacteria</taxon>
        <taxon>Pseudomonadati</taxon>
        <taxon>Bacteroidota</taxon>
        <taxon>Bacteroidia</taxon>
        <taxon>Bacteroidales</taxon>
        <taxon>Prevotellaceae</taxon>
        <taxon>Segatella</taxon>
    </lineage>
</organism>
<dbReference type="RefSeq" id="WP_153121757.1">
    <property type="nucleotide sequence ID" value="NZ_VZCB01000003.1"/>
</dbReference>
<name>A0A6G1TXY2_9BACT</name>
<evidence type="ECO:0000313" key="2">
    <source>
        <dbReference type="EMBL" id="MQN79428.1"/>
    </source>
</evidence>
<keyword evidence="1" id="KW-0472">Membrane</keyword>
<feature type="transmembrane region" description="Helical" evidence="1">
    <location>
        <begin position="61"/>
        <end position="79"/>
    </location>
</feature>
<dbReference type="OrthoDB" id="1121419at2"/>
<dbReference type="EMBL" id="VZCB01000003">
    <property type="protein sequence ID" value="MQN79428.1"/>
    <property type="molecule type" value="Genomic_DNA"/>
</dbReference>
<proteinExistence type="predicted"/>
<reference evidence="2 3" key="1">
    <citation type="submission" date="2019-09" db="EMBL/GenBank/DDBJ databases">
        <title>Distinct polysaccharide growth profiles of human intestinal Prevotella copri isolates.</title>
        <authorList>
            <person name="Fehlner-Peach H."/>
            <person name="Magnabosco C."/>
            <person name="Raghavan V."/>
            <person name="Scher J.U."/>
            <person name="Tett A."/>
            <person name="Cox L.M."/>
            <person name="Gottsegen C."/>
            <person name="Watters A."/>
            <person name="Wiltshire- Gordon J.D."/>
            <person name="Segata N."/>
            <person name="Bonneau R."/>
            <person name="Littman D.R."/>
        </authorList>
    </citation>
    <scope>NUCLEOTIDE SEQUENCE [LARGE SCALE GENOMIC DNA]</scope>
    <source>
        <strain evidence="3">iA622</strain>
    </source>
</reference>
<evidence type="ECO:0000313" key="3">
    <source>
        <dbReference type="Proteomes" id="UP000480425"/>
    </source>
</evidence>
<dbReference type="Proteomes" id="UP000480425">
    <property type="component" value="Unassembled WGS sequence"/>
</dbReference>
<protein>
    <recommendedName>
        <fullName evidence="4">DUF3379 domain-containing protein</fullName>
    </recommendedName>
</protein>